<dbReference type="Proteomes" id="UP000009027">
    <property type="component" value="Unassembled WGS sequence"/>
</dbReference>
<feature type="non-terminal residue" evidence="3">
    <location>
        <position position="366"/>
    </location>
</feature>
<gene>
    <name evidence="3" type="ORF">TvY486_0044110</name>
</gene>
<evidence type="ECO:0000313" key="3">
    <source>
        <dbReference type="EMBL" id="CCD21500.1"/>
    </source>
</evidence>
<feature type="chain" id="PRO_5003390920" evidence="2">
    <location>
        <begin position="20"/>
        <end position="366"/>
    </location>
</feature>
<evidence type="ECO:0000256" key="2">
    <source>
        <dbReference type="SAM" id="SignalP"/>
    </source>
</evidence>
<dbReference type="AlphaFoldDB" id="F9WV94"/>
<keyword evidence="4" id="KW-1185">Reference proteome</keyword>
<evidence type="ECO:0000313" key="4">
    <source>
        <dbReference type="Proteomes" id="UP000009027"/>
    </source>
</evidence>
<proteinExistence type="predicted"/>
<sequence length="366" mass="39210">MTRLAVALACLLAGTLVSTRRGDAATAEAGANIGAASILCEAALQADAIRQKAKELPCVAVKEKLEATLNSVPEEVWEDALSNSGRLRARTLQVVGNWKRGTPLDGFCGGIHNADQPGVCAAVRDLATCMDHRTKAAKSARKAVDPNVTEAQDGWASQTENTARQAANAKNLTLGATMVYLCRGVAGKNPCFAKGQVPEELKTDLEVGGEIAPQKVEEVWPKAKQELCKAKRTDRNVRRTIGRFWARVQSRGNGENAHPTFGECERYAGHNSDKGCLEYGAENTTDVFWMKTLLEAEHALAAANRTLEAVTRLTERVHDRHETLVAALRRENGAQARDDGQAPQNAGASDETATKGDAQRDSGATG</sequence>
<feature type="signal peptide" evidence="2">
    <location>
        <begin position="1"/>
        <end position="19"/>
    </location>
</feature>
<organism evidence="3 4">
    <name type="scientific">Trypanosoma vivax (strain Y486)</name>
    <dbReference type="NCBI Taxonomy" id="1055687"/>
    <lineage>
        <taxon>Eukaryota</taxon>
        <taxon>Discoba</taxon>
        <taxon>Euglenozoa</taxon>
        <taxon>Kinetoplastea</taxon>
        <taxon>Metakinetoplastina</taxon>
        <taxon>Trypanosomatida</taxon>
        <taxon>Trypanosomatidae</taxon>
        <taxon>Trypanosoma</taxon>
        <taxon>Duttonella</taxon>
    </lineage>
</organism>
<dbReference type="VEuPathDB" id="TriTrypDB:TvY486_0044110"/>
<reference evidence="3 4" key="1">
    <citation type="journal article" date="2012" name="Proc. Natl. Acad. Sci. U.S.A.">
        <title>Antigenic diversity is generated by distinct evolutionary mechanisms in African trypanosome species.</title>
        <authorList>
            <person name="Jackson A.P."/>
            <person name="Berry A."/>
            <person name="Aslett M."/>
            <person name="Allison H.C."/>
            <person name="Burton P."/>
            <person name="Vavrova-Anderson J."/>
            <person name="Brown R."/>
            <person name="Browne H."/>
            <person name="Corton N."/>
            <person name="Hauser H."/>
            <person name="Gamble J."/>
            <person name="Gilderthorp R."/>
            <person name="Marcello L."/>
            <person name="McQuillan J."/>
            <person name="Otto T.D."/>
            <person name="Quail M.A."/>
            <person name="Sanders M.J."/>
            <person name="van Tonder A."/>
            <person name="Ginger M.L."/>
            <person name="Field M.C."/>
            <person name="Barry J.D."/>
            <person name="Hertz-Fowler C."/>
            <person name="Berriman M."/>
        </authorList>
    </citation>
    <scope>NUCLEOTIDE SEQUENCE</scope>
    <source>
        <strain evidence="3 4">Y486</strain>
    </source>
</reference>
<name>F9WV94_TRYVY</name>
<feature type="compositionally biased region" description="Basic and acidic residues" evidence="1">
    <location>
        <begin position="329"/>
        <end position="340"/>
    </location>
</feature>
<keyword evidence="2" id="KW-0732">Signal</keyword>
<feature type="region of interest" description="Disordered" evidence="1">
    <location>
        <begin position="329"/>
        <end position="366"/>
    </location>
</feature>
<protein>
    <submittedName>
        <fullName evidence="3">Uncharacterized protein</fullName>
    </submittedName>
</protein>
<evidence type="ECO:0000256" key="1">
    <source>
        <dbReference type="SAM" id="MobiDB-lite"/>
    </source>
</evidence>
<accession>F9WV94</accession>
<dbReference type="EMBL" id="CAEX01007786">
    <property type="protein sequence ID" value="CCD21500.1"/>
    <property type="molecule type" value="Genomic_DNA"/>
</dbReference>